<dbReference type="RefSeq" id="WP_187793916.1">
    <property type="nucleotide sequence ID" value="NZ_JACOQL010000003.1"/>
</dbReference>
<dbReference type="PANTHER" id="PTHR33204:SF39">
    <property type="entry name" value="TRANSCRIPTIONAL REGULATORY PROTEIN"/>
    <property type="match status" value="1"/>
</dbReference>
<gene>
    <name evidence="5" type="ORF">H4P12_12120</name>
</gene>
<dbReference type="Gene3D" id="1.10.10.10">
    <property type="entry name" value="Winged helix-like DNA-binding domain superfamily/Winged helix DNA-binding domain"/>
    <property type="match status" value="1"/>
</dbReference>
<keyword evidence="6" id="KW-1185">Reference proteome</keyword>
<reference evidence="5" key="1">
    <citation type="submission" date="2020-08" db="EMBL/GenBank/DDBJ databases">
        <title>Paracoccus amoyensis sp. nov., isolated from the surface seawater at coast of Xiamen, Fujian.</title>
        <authorList>
            <person name="Lyu L."/>
        </authorList>
    </citation>
    <scope>NUCLEOTIDE SEQUENCE</scope>
    <source>
        <strain evidence="5">11-3</strain>
    </source>
</reference>
<accession>A0A926GE19</accession>
<evidence type="ECO:0000256" key="3">
    <source>
        <dbReference type="ARBA" id="ARBA00023163"/>
    </source>
</evidence>
<dbReference type="PROSITE" id="PS51118">
    <property type="entry name" value="HTH_HXLR"/>
    <property type="match status" value="1"/>
</dbReference>
<evidence type="ECO:0000259" key="4">
    <source>
        <dbReference type="PROSITE" id="PS51118"/>
    </source>
</evidence>
<dbReference type="PANTHER" id="PTHR33204">
    <property type="entry name" value="TRANSCRIPTIONAL REGULATOR, MARR FAMILY"/>
    <property type="match status" value="1"/>
</dbReference>
<organism evidence="5 6">
    <name type="scientific">Paracoccus amoyensis</name>
    <dbReference type="NCBI Taxonomy" id="2760093"/>
    <lineage>
        <taxon>Bacteria</taxon>
        <taxon>Pseudomonadati</taxon>
        <taxon>Pseudomonadota</taxon>
        <taxon>Alphaproteobacteria</taxon>
        <taxon>Rhodobacterales</taxon>
        <taxon>Paracoccaceae</taxon>
        <taxon>Paracoccus</taxon>
    </lineage>
</organism>
<dbReference type="Proteomes" id="UP000608594">
    <property type="component" value="Unassembled WGS sequence"/>
</dbReference>
<evidence type="ECO:0000313" key="5">
    <source>
        <dbReference type="EMBL" id="MBC9247440.1"/>
    </source>
</evidence>
<sequence length="124" mass="13823">MIPHLSNDDLLGGCEAVRPILVRIGDKWSVLIVMALREGPRRFNQIRRDIGSISQRMLTLTLRGMERDGLISRKVYPTTPPRVEYALTELGHSLRGPVEALGAWAIANEAEIVSAQTRYDAENA</sequence>
<evidence type="ECO:0000313" key="6">
    <source>
        <dbReference type="Proteomes" id="UP000608594"/>
    </source>
</evidence>
<feature type="domain" description="HTH hxlR-type" evidence="4">
    <location>
        <begin position="14"/>
        <end position="113"/>
    </location>
</feature>
<keyword evidence="1" id="KW-0805">Transcription regulation</keyword>
<evidence type="ECO:0000256" key="1">
    <source>
        <dbReference type="ARBA" id="ARBA00023015"/>
    </source>
</evidence>
<dbReference type="EMBL" id="JACOQL010000003">
    <property type="protein sequence ID" value="MBC9247440.1"/>
    <property type="molecule type" value="Genomic_DNA"/>
</dbReference>
<comment type="caution">
    <text evidence="5">The sequence shown here is derived from an EMBL/GenBank/DDBJ whole genome shotgun (WGS) entry which is preliminary data.</text>
</comment>
<protein>
    <submittedName>
        <fullName evidence="5">Helix-turn-helix transcriptional regulator</fullName>
    </submittedName>
</protein>
<proteinExistence type="predicted"/>
<dbReference type="GO" id="GO:0003677">
    <property type="term" value="F:DNA binding"/>
    <property type="evidence" value="ECO:0007669"/>
    <property type="project" value="UniProtKB-KW"/>
</dbReference>
<dbReference type="InterPro" id="IPR036388">
    <property type="entry name" value="WH-like_DNA-bd_sf"/>
</dbReference>
<dbReference type="SUPFAM" id="SSF46785">
    <property type="entry name" value="Winged helix' DNA-binding domain"/>
    <property type="match status" value="1"/>
</dbReference>
<evidence type="ECO:0000256" key="2">
    <source>
        <dbReference type="ARBA" id="ARBA00023125"/>
    </source>
</evidence>
<dbReference type="InterPro" id="IPR036390">
    <property type="entry name" value="WH_DNA-bd_sf"/>
</dbReference>
<name>A0A926GE19_9RHOB</name>
<dbReference type="Pfam" id="PF01638">
    <property type="entry name" value="HxlR"/>
    <property type="match status" value="1"/>
</dbReference>
<keyword evidence="3" id="KW-0804">Transcription</keyword>
<dbReference type="AlphaFoldDB" id="A0A926GE19"/>
<dbReference type="InterPro" id="IPR002577">
    <property type="entry name" value="HTH_HxlR"/>
</dbReference>
<keyword evidence="2" id="KW-0238">DNA-binding</keyword>